<reference evidence="1" key="1">
    <citation type="submission" date="2022-03" db="EMBL/GenBank/DDBJ databases">
        <authorList>
            <person name="Sayadi A."/>
        </authorList>
    </citation>
    <scope>NUCLEOTIDE SEQUENCE</scope>
</reference>
<organism evidence="1 2">
    <name type="scientific">Acanthoscelides obtectus</name>
    <name type="common">Bean weevil</name>
    <name type="synonym">Bruchus obtectus</name>
    <dbReference type="NCBI Taxonomy" id="200917"/>
    <lineage>
        <taxon>Eukaryota</taxon>
        <taxon>Metazoa</taxon>
        <taxon>Ecdysozoa</taxon>
        <taxon>Arthropoda</taxon>
        <taxon>Hexapoda</taxon>
        <taxon>Insecta</taxon>
        <taxon>Pterygota</taxon>
        <taxon>Neoptera</taxon>
        <taxon>Endopterygota</taxon>
        <taxon>Coleoptera</taxon>
        <taxon>Polyphaga</taxon>
        <taxon>Cucujiformia</taxon>
        <taxon>Chrysomeloidea</taxon>
        <taxon>Chrysomelidae</taxon>
        <taxon>Bruchinae</taxon>
        <taxon>Bruchini</taxon>
        <taxon>Acanthoscelides</taxon>
    </lineage>
</organism>
<dbReference type="EMBL" id="CAKOFQ010007285">
    <property type="protein sequence ID" value="CAH1997396.1"/>
    <property type="molecule type" value="Genomic_DNA"/>
</dbReference>
<proteinExistence type="predicted"/>
<accession>A0A9P0LIG6</accession>
<protein>
    <submittedName>
        <fullName evidence="1">Uncharacterized protein</fullName>
    </submittedName>
</protein>
<evidence type="ECO:0000313" key="2">
    <source>
        <dbReference type="Proteomes" id="UP001152888"/>
    </source>
</evidence>
<gene>
    <name evidence="1" type="ORF">ACAOBT_LOCUS23712</name>
</gene>
<comment type="caution">
    <text evidence="1">The sequence shown here is derived from an EMBL/GenBank/DDBJ whole genome shotgun (WGS) entry which is preliminary data.</text>
</comment>
<dbReference type="AlphaFoldDB" id="A0A9P0LIG6"/>
<keyword evidence="2" id="KW-1185">Reference proteome</keyword>
<evidence type="ECO:0000313" key="1">
    <source>
        <dbReference type="EMBL" id="CAH1997396.1"/>
    </source>
</evidence>
<name>A0A9P0LIG6_ACAOB</name>
<sequence>MKDFEEVSYLPHIKYIDTIAEEFKNRFSDFKKIESDISPLTISAENVSRADLKLELCDLQSDPFYQGRTEINDGKHESLRKQLFQHEIYQVKIRAQALQRRLFKTLADEIDLTYGNYFFTLKSDG</sequence>
<dbReference type="Proteomes" id="UP001152888">
    <property type="component" value="Unassembled WGS sequence"/>
</dbReference>
<dbReference type="OrthoDB" id="1101576at2759"/>